<organism evidence="2 3">
    <name type="scientific">Spiroplasma culicicola AES-1</name>
    <dbReference type="NCBI Taxonomy" id="1276246"/>
    <lineage>
        <taxon>Bacteria</taxon>
        <taxon>Bacillati</taxon>
        <taxon>Mycoplasmatota</taxon>
        <taxon>Mollicutes</taxon>
        <taxon>Entomoplasmatales</taxon>
        <taxon>Spiroplasmataceae</taxon>
        <taxon>Spiroplasma</taxon>
    </lineage>
</organism>
<feature type="chain" id="PRO_5004875633" description="Lipoprotein" evidence="1">
    <location>
        <begin position="19"/>
        <end position="576"/>
    </location>
</feature>
<reference evidence="2 3" key="1">
    <citation type="journal article" date="2014" name="Genome Biol. Evol.">
        <title>Molecular evolution of the substrate utilization strategies and putative virulence factors in mosquito-associated Spiroplasma species.</title>
        <authorList>
            <person name="Chang T.H."/>
            <person name="Lo W.S."/>
            <person name="Ku C."/>
            <person name="Chen L.L."/>
            <person name="Kuo C.H."/>
        </authorList>
    </citation>
    <scope>NUCLEOTIDE SEQUENCE [LARGE SCALE GENOMIC DNA]</scope>
    <source>
        <strain evidence="2">AES-1</strain>
    </source>
</reference>
<keyword evidence="3" id="KW-1185">Reference proteome</keyword>
<dbReference type="OrthoDB" id="387750at2"/>
<dbReference type="STRING" id="1276246.SCULI_v1c06470"/>
<keyword evidence="1" id="KW-0732">Signal</keyword>
<dbReference type="KEGG" id="scq:SCULI_v1c06470"/>
<dbReference type="AlphaFoldDB" id="W6A768"/>
<protein>
    <recommendedName>
        <fullName evidence="4">Lipoprotein</fullName>
    </recommendedName>
</protein>
<evidence type="ECO:0000313" key="2">
    <source>
        <dbReference type="EMBL" id="AHI52988.1"/>
    </source>
</evidence>
<dbReference type="NCBIfam" id="NF038029">
    <property type="entry name" value="LP_plasma"/>
    <property type="match status" value="1"/>
</dbReference>
<dbReference type="Proteomes" id="UP000019267">
    <property type="component" value="Chromosome"/>
</dbReference>
<dbReference type="PATRIC" id="fig|1276246.3.peg.646"/>
<gene>
    <name evidence="2" type="ORF">SCULI_v1c06470</name>
</gene>
<name>W6A768_9MOLU</name>
<dbReference type="HOGENOM" id="CLU_030954_0_0_14"/>
<dbReference type="EMBL" id="CP006681">
    <property type="protein sequence ID" value="AHI52988.1"/>
    <property type="molecule type" value="Genomic_DNA"/>
</dbReference>
<sequence>MKKLLALLGAIGMTTVSATTVIACGNNDGTGIPPVEPIDREEVIKTFTEEVANIINNHIRTRQSYLTSLTDLEEESNFKFFNKTKIDLYQEESRPLTEDEKLEIHDDFNNVMAISDLQTEINNLSDKEEYTIILSNLSTPIFDNNIILSDFDISSNYKSEETDQIYLANISFNYEIKINYEKNTNENDTLNFKNNFLFGLTDSEIFNKGTKTMIENVQKDFLQESSEYSNIEFSSLSSPKTALADLTNEIKEFYDKETSSSFIKTFVKDNYFSDSELPSLPIEITGNEIVKEINWSNRYRENNKTITDTSNDFASFAEGTEIAKTLDLIFRWDMTSEEGQNYIDEYIQETYEDSEEYFNTQLTNFYEKNNINKENSTINSNSITQIGTIKIDGLVIKLSEGTYTYNLPSFEIVVGYSPDLSKERNADSLNELLSNNISKAISVFQATYGIDFSKRYDSMLGGFKDDGSLWDKWTWTNNAYNNKTVHTYVNLETPELLEYRSDILQEANQTIFNFSISGTKTGAYGIYKVNERIYPWNFTSGNRILPIIFEFDYFKILINIHMGSAALWQKLTILVK</sequence>
<evidence type="ECO:0000256" key="1">
    <source>
        <dbReference type="SAM" id="SignalP"/>
    </source>
</evidence>
<evidence type="ECO:0000313" key="3">
    <source>
        <dbReference type="Proteomes" id="UP000019267"/>
    </source>
</evidence>
<proteinExistence type="predicted"/>
<dbReference type="InterPro" id="IPR054816">
    <property type="entry name" value="Lipoprotein_mollicutes-type_CS"/>
</dbReference>
<evidence type="ECO:0008006" key="4">
    <source>
        <dbReference type="Google" id="ProtNLM"/>
    </source>
</evidence>
<dbReference type="RefSeq" id="WP_025363222.1">
    <property type="nucleotide sequence ID" value="NZ_CP006681.1"/>
</dbReference>
<accession>W6A768</accession>
<dbReference type="PROSITE" id="PS51257">
    <property type="entry name" value="PROKAR_LIPOPROTEIN"/>
    <property type="match status" value="1"/>
</dbReference>
<feature type="signal peptide" evidence="1">
    <location>
        <begin position="1"/>
        <end position="18"/>
    </location>
</feature>